<dbReference type="Gene3D" id="3.30.200.20">
    <property type="entry name" value="Phosphorylase Kinase, domain 1"/>
    <property type="match status" value="1"/>
</dbReference>
<dbReference type="PANTHER" id="PTHR46084:SF19">
    <property type="entry name" value="PROTEIN KINASE DOMAIN-CONTAINING PROTEIN"/>
    <property type="match status" value="1"/>
</dbReference>
<dbReference type="InterPro" id="IPR011009">
    <property type="entry name" value="Kinase-like_dom_sf"/>
</dbReference>
<evidence type="ECO:0000256" key="3">
    <source>
        <dbReference type="ARBA" id="ARBA00022729"/>
    </source>
</evidence>
<evidence type="ECO:0000256" key="6">
    <source>
        <dbReference type="ARBA" id="ARBA00022840"/>
    </source>
</evidence>
<evidence type="ECO:0000256" key="9">
    <source>
        <dbReference type="ARBA" id="ARBA00023170"/>
    </source>
</evidence>
<dbReference type="SUPFAM" id="SSF52058">
    <property type="entry name" value="L domain-like"/>
    <property type="match status" value="1"/>
</dbReference>
<evidence type="ECO:0000313" key="16">
    <source>
        <dbReference type="Proteomes" id="UP000604825"/>
    </source>
</evidence>
<keyword evidence="1" id="KW-0433">Leucine-rich repeat</keyword>
<keyword evidence="4" id="KW-0677">Repeat</keyword>
<evidence type="ECO:0000313" key="15">
    <source>
        <dbReference type="EMBL" id="CAD6260177.1"/>
    </source>
</evidence>
<dbReference type="Pfam" id="PF00560">
    <property type="entry name" value="LRR_1"/>
    <property type="match status" value="1"/>
</dbReference>
<keyword evidence="16" id="KW-1185">Reference proteome</keyword>
<comment type="subcellular location">
    <subcellularLocation>
        <location evidence="11">Endomembrane system</location>
        <topology evidence="11">Single-pass type I membrane protein</topology>
    </subcellularLocation>
</comment>
<dbReference type="Pfam" id="PF13855">
    <property type="entry name" value="LRR_8"/>
    <property type="match status" value="1"/>
</dbReference>
<dbReference type="InterPro" id="IPR001611">
    <property type="entry name" value="Leu-rich_rpt"/>
</dbReference>
<evidence type="ECO:0000256" key="13">
    <source>
        <dbReference type="SAM" id="SignalP"/>
    </source>
</evidence>
<dbReference type="InterPro" id="IPR000719">
    <property type="entry name" value="Prot_kinase_dom"/>
</dbReference>
<protein>
    <recommendedName>
        <fullName evidence="14">Protein kinase domain-containing protein</fullName>
    </recommendedName>
</protein>
<dbReference type="GO" id="GO:0012505">
    <property type="term" value="C:endomembrane system"/>
    <property type="evidence" value="ECO:0007669"/>
    <property type="project" value="UniProtKB-SubCell"/>
</dbReference>
<keyword evidence="6" id="KW-0067">ATP-binding</keyword>
<dbReference type="Pfam" id="PF07714">
    <property type="entry name" value="PK_Tyr_Ser-Thr"/>
    <property type="match status" value="1"/>
</dbReference>
<feature type="signal peptide" evidence="13">
    <location>
        <begin position="1"/>
        <end position="27"/>
    </location>
</feature>
<proteinExistence type="predicted"/>
<dbReference type="InterPro" id="IPR001245">
    <property type="entry name" value="Ser-Thr/Tyr_kinase_cat_dom"/>
</dbReference>
<feature type="chain" id="PRO_5032952686" description="Protein kinase domain-containing protein" evidence="13">
    <location>
        <begin position="28"/>
        <end position="686"/>
    </location>
</feature>
<dbReference type="EMBL" id="CAJGYO010000011">
    <property type="protein sequence ID" value="CAD6260177.1"/>
    <property type="molecule type" value="Genomic_DNA"/>
</dbReference>
<reference evidence="15" key="1">
    <citation type="submission" date="2020-10" db="EMBL/GenBank/DDBJ databases">
        <authorList>
            <person name="Han B."/>
            <person name="Lu T."/>
            <person name="Zhao Q."/>
            <person name="Huang X."/>
            <person name="Zhao Y."/>
        </authorList>
    </citation>
    <scope>NUCLEOTIDE SEQUENCE</scope>
</reference>
<dbReference type="FunFam" id="3.80.10.10:FF:000101">
    <property type="entry name" value="LRR receptor-like serine/threonine-protein kinase ERECTA"/>
    <property type="match status" value="1"/>
</dbReference>
<dbReference type="Gene3D" id="3.80.10.10">
    <property type="entry name" value="Ribonuclease Inhibitor"/>
    <property type="match status" value="2"/>
</dbReference>
<dbReference type="GO" id="GO:0005524">
    <property type="term" value="F:ATP binding"/>
    <property type="evidence" value="ECO:0007669"/>
    <property type="project" value="UniProtKB-KW"/>
</dbReference>
<dbReference type="InterPro" id="IPR013210">
    <property type="entry name" value="LRR_N_plant-typ"/>
</dbReference>
<evidence type="ECO:0000256" key="10">
    <source>
        <dbReference type="ARBA" id="ARBA00023180"/>
    </source>
</evidence>
<evidence type="ECO:0000256" key="4">
    <source>
        <dbReference type="ARBA" id="ARBA00022737"/>
    </source>
</evidence>
<feature type="domain" description="Protein kinase" evidence="14">
    <location>
        <begin position="391"/>
        <end position="663"/>
    </location>
</feature>
<organism evidence="15 16">
    <name type="scientific">Miscanthus lutarioriparius</name>
    <dbReference type="NCBI Taxonomy" id="422564"/>
    <lineage>
        <taxon>Eukaryota</taxon>
        <taxon>Viridiplantae</taxon>
        <taxon>Streptophyta</taxon>
        <taxon>Embryophyta</taxon>
        <taxon>Tracheophyta</taxon>
        <taxon>Spermatophyta</taxon>
        <taxon>Magnoliopsida</taxon>
        <taxon>Liliopsida</taxon>
        <taxon>Poales</taxon>
        <taxon>Poaceae</taxon>
        <taxon>PACMAD clade</taxon>
        <taxon>Panicoideae</taxon>
        <taxon>Andropogonodae</taxon>
        <taxon>Andropogoneae</taxon>
        <taxon>Saccharinae</taxon>
        <taxon>Miscanthus</taxon>
    </lineage>
</organism>
<evidence type="ECO:0000256" key="5">
    <source>
        <dbReference type="ARBA" id="ARBA00022741"/>
    </source>
</evidence>
<dbReference type="OrthoDB" id="676979at2759"/>
<name>A0A811QVW8_9POAL</name>
<comment type="caution">
    <text evidence="15">The sequence shown here is derived from an EMBL/GenBank/DDBJ whole genome shotgun (WGS) entry which is preliminary data.</text>
</comment>
<sequence length="686" mass="75496">MGRSGMSTARLLGVSFLCVLLVRNSESASDDGIAPLRCSVCCVLPSAIFLLGDKLIAADCRVLLALRLPVSALLAFKRAIYEDPLSKLSDWNSKDKDPCAWSGVGCSPFNNRVVTLELSNSSLQGFLAPQIGSLRSLQNLVLDHNTFMGSIPKDIGMLKNLIELNLSSNQFAGPIPSEIGDLAKITKIDLHANRLDGTIPPELGMLGSLLELRLSNNSLTGIIPASNDSDMESANSNDQIGLCQLSQLTNVDLSYNFLVGDIPTCLQQIQRSSLVGNCFQNNTSNRPLQQCETNQDRGKDNGTDENVQKGLPEPLWLFILEVIAAVSLLCLLTLCTMTGLRRCRARSSGSGTSVPWTRAVSWKENTVISIDDDLLVNVPKLSRQELAEACEDFSNIIGSSQETVVYKGTLKDGREIAVVSLTVPVHYWNDYVELYFQKEVIEMSRLSHENVAKMLGYCKESDPFSRMLVFQYPPNGTLYEHLHDGDGWQLSWPRRMKLALAISRVLRYLHTELQPPFAVAALTSSSVYLTEDFSPKIIDFERWRYLATKPGFDSLNGSANSITDSRHKLFMDVQANTYAFGVILLELISGRASVSKDKGGLVDWARKHLEQPEEFSKLVDPRLQSVNQESLGIVCNVVNLCIDPEPSRRPSMSMIAAILEEGIEASAATLLKNSSLAWAEAELAIS</sequence>
<dbReference type="SUPFAM" id="SSF56112">
    <property type="entry name" value="Protein kinase-like (PK-like)"/>
    <property type="match status" value="1"/>
</dbReference>
<evidence type="ECO:0000256" key="2">
    <source>
        <dbReference type="ARBA" id="ARBA00022692"/>
    </source>
</evidence>
<keyword evidence="9" id="KW-0675">Receptor</keyword>
<evidence type="ECO:0000256" key="7">
    <source>
        <dbReference type="ARBA" id="ARBA00022989"/>
    </source>
</evidence>
<gene>
    <name evidence="15" type="ORF">NCGR_LOCUS43613</name>
</gene>
<dbReference type="InterPro" id="IPR032675">
    <property type="entry name" value="LRR_dom_sf"/>
</dbReference>
<dbReference type="PANTHER" id="PTHR46084">
    <property type="entry name" value="PROTEIN MALE DISCOVERER 2"/>
    <property type="match status" value="1"/>
</dbReference>
<keyword evidence="3 13" id="KW-0732">Signal</keyword>
<accession>A0A811QVW8</accession>
<dbReference type="Gene3D" id="1.10.510.10">
    <property type="entry name" value="Transferase(Phosphotransferase) domain 1"/>
    <property type="match status" value="1"/>
</dbReference>
<keyword evidence="8" id="KW-0472">Membrane</keyword>
<keyword evidence="7" id="KW-1133">Transmembrane helix</keyword>
<dbReference type="Pfam" id="PF08263">
    <property type="entry name" value="LRRNT_2"/>
    <property type="match status" value="1"/>
</dbReference>
<keyword evidence="10" id="KW-0325">Glycoprotein</keyword>
<dbReference type="GO" id="GO:0004672">
    <property type="term" value="F:protein kinase activity"/>
    <property type="evidence" value="ECO:0007669"/>
    <property type="project" value="InterPro"/>
</dbReference>
<dbReference type="PROSITE" id="PS50011">
    <property type="entry name" value="PROTEIN_KINASE_DOM"/>
    <property type="match status" value="1"/>
</dbReference>
<keyword evidence="2" id="KW-0812">Transmembrane</keyword>
<feature type="region of interest" description="Disordered" evidence="12">
    <location>
        <begin position="286"/>
        <end position="306"/>
    </location>
</feature>
<dbReference type="Proteomes" id="UP000604825">
    <property type="component" value="Unassembled WGS sequence"/>
</dbReference>
<evidence type="ECO:0000256" key="8">
    <source>
        <dbReference type="ARBA" id="ARBA00023136"/>
    </source>
</evidence>
<evidence type="ECO:0000256" key="11">
    <source>
        <dbReference type="ARBA" id="ARBA00046288"/>
    </source>
</evidence>
<evidence type="ECO:0000256" key="12">
    <source>
        <dbReference type="SAM" id="MobiDB-lite"/>
    </source>
</evidence>
<dbReference type="AlphaFoldDB" id="A0A811QVW8"/>
<evidence type="ECO:0000256" key="1">
    <source>
        <dbReference type="ARBA" id="ARBA00022614"/>
    </source>
</evidence>
<keyword evidence="5" id="KW-0547">Nucleotide-binding</keyword>
<dbReference type="FunFam" id="3.30.200.20:FF:000489">
    <property type="entry name" value="Inactive receptor-like serine/threonine-protein kinase"/>
    <property type="match status" value="1"/>
</dbReference>
<evidence type="ECO:0000259" key="14">
    <source>
        <dbReference type="PROSITE" id="PS50011"/>
    </source>
</evidence>